<reference evidence="2 3" key="1">
    <citation type="submission" date="2018-01" db="EMBL/GenBank/DDBJ databases">
        <title>Denitrification phenotypes of diverse strains of Pseudomonas stutzeri.</title>
        <authorList>
            <person name="Milligan D.A."/>
            <person name="Bergaust L."/>
            <person name="Bakken L.R."/>
            <person name="Frostegard A."/>
        </authorList>
    </citation>
    <scope>NUCLEOTIDE SEQUENCE [LARGE SCALE GENOMIC DNA]</scope>
    <source>
        <strain evidence="2 3">CCUG 44592</strain>
    </source>
</reference>
<dbReference type="EMBL" id="POUM01000003">
    <property type="protein sequence ID" value="PNF60463.1"/>
    <property type="molecule type" value="Genomic_DNA"/>
</dbReference>
<organism evidence="2 3">
    <name type="scientific">Stutzerimonas stutzeri</name>
    <name type="common">Pseudomonas stutzeri</name>
    <dbReference type="NCBI Taxonomy" id="316"/>
    <lineage>
        <taxon>Bacteria</taxon>
        <taxon>Pseudomonadati</taxon>
        <taxon>Pseudomonadota</taxon>
        <taxon>Gammaproteobacteria</taxon>
        <taxon>Pseudomonadales</taxon>
        <taxon>Pseudomonadaceae</taxon>
        <taxon>Stutzerimonas</taxon>
    </lineage>
</organism>
<dbReference type="InterPro" id="IPR007345">
    <property type="entry name" value="Polysacch_pyruvyl_Trfase"/>
</dbReference>
<dbReference type="Proteomes" id="UP000236003">
    <property type="component" value="Unassembled WGS sequence"/>
</dbReference>
<evidence type="ECO:0000313" key="3">
    <source>
        <dbReference type="Proteomes" id="UP000236003"/>
    </source>
</evidence>
<sequence>MLQTIVFNDTSCDEHHGCQFVMAQLGKLSKDAGIQVRRYCPKNYDWESDQQLIAEIATLDLCIVNGEGTMHHDADPALCFGRLARYCRSVGVPCFLINSVWQDNCQLLEYATDFAAIYVRDRMSKEELAASGVSAEVVPDLTFTLAPSVSATREGLVVNGSVLKERQLEALRLVSSASMPLRYLSIRTLPPLRVGRGFKHLAFQGYIKRLKRYRHIAESYLAPGFGRLGKKKMDRLRWRHAVLSGDRFLHALASSEGVITGRFHCVTLCLVTGTPFYAVPSNTHKIEALLEEIGLEKRVFDSYSGALNSCSQLAFTKSEKERIEKFKTDARRDAVRMFEEIAQRAERRREDHDVSV</sequence>
<accession>A0A2N8RHA2</accession>
<dbReference type="PANTHER" id="PTHR36836">
    <property type="entry name" value="COLANIC ACID BIOSYNTHESIS PROTEIN WCAK"/>
    <property type="match status" value="1"/>
</dbReference>
<dbReference type="RefSeq" id="WP_102819867.1">
    <property type="nucleotide sequence ID" value="NZ_JAMOHR010000003.1"/>
</dbReference>
<name>A0A2N8RHA2_STUST</name>
<dbReference type="PANTHER" id="PTHR36836:SF1">
    <property type="entry name" value="COLANIC ACID BIOSYNTHESIS PROTEIN WCAK"/>
    <property type="match status" value="1"/>
</dbReference>
<dbReference type="AlphaFoldDB" id="A0A2N8RHA2"/>
<evidence type="ECO:0000259" key="1">
    <source>
        <dbReference type="Pfam" id="PF04230"/>
    </source>
</evidence>
<proteinExistence type="predicted"/>
<gene>
    <name evidence="2" type="ORF">CXK99_04310</name>
</gene>
<protein>
    <recommendedName>
        <fullName evidence="1">Polysaccharide pyruvyl transferase domain-containing protein</fullName>
    </recommendedName>
</protein>
<evidence type="ECO:0000313" key="2">
    <source>
        <dbReference type="EMBL" id="PNF60463.1"/>
    </source>
</evidence>
<dbReference type="Pfam" id="PF04230">
    <property type="entry name" value="PS_pyruv_trans"/>
    <property type="match status" value="1"/>
</dbReference>
<feature type="domain" description="Polysaccharide pyruvyl transferase" evidence="1">
    <location>
        <begin position="30"/>
        <end position="280"/>
    </location>
</feature>
<comment type="caution">
    <text evidence="2">The sequence shown here is derived from an EMBL/GenBank/DDBJ whole genome shotgun (WGS) entry which is preliminary data.</text>
</comment>